<organism evidence="2 3">
    <name type="scientific">Nematostella vectensis</name>
    <name type="common">Starlet sea anemone</name>
    <dbReference type="NCBI Taxonomy" id="45351"/>
    <lineage>
        <taxon>Eukaryota</taxon>
        <taxon>Metazoa</taxon>
        <taxon>Cnidaria</taxon>
        <taxon>Anthozoa</taxon>
        <taxon>Hexacorallia</taxon>
        <taxon>Actiniaria</taxon>
        <taxon>Edwardsiidae</taxon>
        <taxon>Nematostella</taxon>
    </lineage>
</organism>
<protein>
    <recommendedName>
        <fullName evidence="1">Potassium channel tetramerisation-type BTB domain-containing protein</fullName>
    </recommendedName>
</protein>
<dbReference type="PANTHER" id="PTHR14499">
    <property type="entry name" value="POTASSIUM CHANNEL TETRAMERIZATION DOMAIN-CONTAINING"/>
    <property type="match status" value="1"/>
</dbReference>
<proteinExistence type="predicted"/>
<dbReference type="Gene3D" id="3.30.710.10">
    <property type="entry name" value="Potassium Channel Kv1.1, Chain A"/>
    <property type="match status" value="1"/>
</dbReference>
<dbReference type="OMA" id="CCHESYE"/>
<dbReference type="GO" id="GO:0051260">
    <property type="term" value="P:protein homooligomerization"/>
    <property type="evidence" value="ECO:0007669"/>
    <property type="project" value="InterPro"/>
</dbReference>
<dbReference type="eggNOG" id="KOG2723">
    <property type="taxonomic scope" value="Eukaryota"/>
</dbReference>
<dbReference type="InParanoid" id="A7SM10"/>
<sequence length="348" mass="39758">MLGKCQLITTNFKTPMKSEKQTPPDVIPLNVGGCYFVTRRSTLMKDSDSMLAVMFSGRHHLDTDNEGRYFIDRDGTLFKHGLGLSSYHLLLSHPSALPQSGTAHTSNTGWACPPTIFLYLTLLPYLNQGRHTLQTRVGLVLLPSSLSHPFSRAYLSTSPLFYQIQRLIERLERYANVFALKLNNAKKFKLGDSFDAWKNNIIRTAQERSMESLSSTGRVNFVCAEDRKMFKAADDCIGQLEHSLVVTSPGKDRQTCCHESYEQVLDRIAKPDLELELSPGDTELFARLTERELRTEGYTCRVWREEIRCNNVRKLFGIGLEECELKLVEYYVEFEWPEPESACDRQIP</sequence>
<dbReference type="Proteomes" id="UP000001593">
    <property type="component" value="Unassembled WGS sequence"/>
</dbReference>
<feature type="domain" description="Potassium channel tetramerisation-type BTB" evidence="1">
    <location>
        <begin position="28"/>
        <end position="80"/>
    </location>
</feature>
<dbReference type="SUPFAM" id="SSF54695">
    <property type="entry name" value="POZ domain"/>
    <property type="match status" value="1"/>
</dbReference>
<dbReference type="AlphaFoldDB" id="A7SM10"/>
<dbReference type="InterPro" id="IPR003131">
    <property type="entry name" value="T1-type_BTB"/>
</dbReference>
<dbReference type="HOGENOM" id="CLU_797651_0_0_1"/>
<evidence type="ECO:0000259" key="1">
    <source>
        <dbReference type="Pfam" id="PF02214"/>
    </source>
</evidence>
<gene>
    <name evidence="2" type="ORF">NEMVEDRAFT_v1g246120</name>
</gene>
<dbReference type="EMBL" id="DS469704">
    <property type="protein sequence ID" value="EDO35231.1"/>
    <property type="molecule type" value="Genomic_DNA"/>
</dbReference>
<dbReference type="Pfam" id="PF02214">
    <property type="entry name" value="BTB_2"/>
    <property type="match status" value="1"/>
</dbReference>
<accession>A7SM10</accession>
<evidence type="ECO:0000313" key="3">
    <source>
        <dbReference type="Proteomes" id="UP000001593"/>
    </source>
</evidence>
<dbReference type="PANTHER" id="PTHR14499:SF136">
    <property type="entry name" value="GH08630P"/>
    <property type="match status" value="1"/>
</dbReference>
<reference evidence="2 3" key="1">
    <citation type="journal article" date="2007" name="Science">
        <title>Sea anemone genome reveals ancestral eumetazoan gene repertoire and genomic organization.</title>
        <authorList>
            <person name="Putnam N.H."/>
            <person name="Srivastava M."/>
            <person name="Hellsten U."/>
            <person name="Dirks B."/>
            <person name="Chapman J."/>
            <person name="Salamov A."/>
            <person name="Terry A."/>
            <person name="Shapiro H."/>
            <person name="Lindquist E."/>
            <person name="Kapitonov V.V."/>
            <person name="Jurka J."/>
            <person name="Genikhovich G."/>
            <person name="Grigoriev I.V."/>
            <person name="Lucas S.M."/>
            <person name="Steele R.E."/>
            <person name="Finnerty J.R."/>
            <person name="Technau U."/>
            <person name="Martindale M.Q."/>
            <person name="Rokhsar D.S."/>
        </authorList>
    </citation>
    <scope>NUCLEOTIDE SEQUENCE [LARGE SCALE GENOMIC DNA]</scope>
    <source>
        <strain evidence="3">CH2 X CH6</strain>
    </source>
</reference>
<dbReference type="STRING" id="45351.A7SM10"/>
<evidence type="ECO:0000313" key="2">
    <source>
        <dbReference type="EMBL" id="EDO35231.1"/>
    </source>
</evidence>
<dbReference type="InterPro" id="IPR011333">
    <property type="entry name" value="SKP1/BTB/POZ_sf"/>
</dbReference>
<name>A7SM10_NEMVE</name>
<keyword evidence="3" id="KW-1185">Reference proteome</keyword>